<dbReference type="InterPro" id="IPR001242">
    <property type="entry name" value="Condensation_dom"/>
</dbReference>
<organism evidence="4 5">
    <name type="scientific">Oribacterium sinus</name>
    <dbReference type="NCBI Taxonomy" id="237576"/>
    <lineage>
        <taxon>Bacteria</taxon>
        <taxon>Bacillati</taxon>
        <taxon>Bacillota</taxon>
        <taxon>Clostridia</taxon>
        <taxon>Lachnospirales</taxon>
        <taxon>Lachnospiraceae</taxon>
        <taxon>Oribacterium</taxon>
    </lineage>
</organism>
<dbReference type="InterPro" id="IPR000873">
    <property type="entry name" value="AMP-dep_synth/lig_dom"/>
</dbReference>
<dbReference type="GO" id="GO:0043041">
    <property type="term" value="P:amino acid activation for nonribosomal peptide biosynthetic process"/>
    <property type="evidence" value="ECO:0007669"/>
    <property type="project" value="TreeGrafter"/>
</dbReference>
<dbReference type="PROSITE" id="PS00455">
    <property type="entry name" value="AMP_BINDING"/>
    <property type="match status" value="1"/>
</dbReference>
<dbReference type="GO" id="GO:0005737">
    <property type="term" value="C:cytoplasm"/>
    <property type="evidence" value="ECO:0007669"/>
    <property type="project" value="TreeGrafter"/>
</dbReference>
<dbReference type="GO" id="GO:0008610">
    <property type="term" value="P:lipid biosynthetic process"/>
    <property type="evidence" value="ECO:0007669"/>
    <property type="project" value="UniProtKB-ARBA"/>
</dbReference>
<dbReference type="GO" id="GO:0031177">
    <property type="term" value="F:phosphopantetheine binding"/>
    <property type="evidence" value="ECO:0007669"/>
    <property type="project" value="TreeGrafter"/>
</dbReference>
<dbReference type="Gene3D" id="3.30.559.10">
    <property type="entry name" value="Chloramphenicol acetyltransferase-like domain"/>
    <property type="match status" value="1"/>
</dbReference>
<dbReference type="Gene3D" id="3.40.50.12780">
    <property type="entry name" value="N-terminal domain of ligase-like"/>
    <property type="match status" value="1"/>
</dbReference>
<dbReference type="PANTHER" id="PTHR45527:SF1">
    <property type="entry name" value="FATTY ACID SYNTHASE"/>
    <property type="match status" value="1"/>
</dbReference>
<feature type="domain" description="AMP-dependent synthetase/ligase" evidence="2">
    <location>
        <begin position="10"/>
        <end position="317"/>
    </location>
</feature>
<sequence length="699" mass="78381">MTNFEKFNINIANYAQQTAIVDQNGQREISYARLNELSGRVATKLKARGCQPGDAVMVCMERSMEYVLAYIGVLKAGCVVVPVVLDYPKERIDCILQDSQAKCTIEKAFFSDIESYKPGKTVILKDTAPALLIYTSGSTGKPKGILHSLRSLGNAIRRNSLMLEGVSPIRFGATGPMSFVVFILEYLATLNLGGCVHILDESTRRDILHLEKYFEQYEITISFISPQMLSLYKGSRGIKRILTGSDVLRNVYSPQYELYNLYGMSETLVTALFFIVDKAYDNTPIGKPVEGVQVFLLNEKGEEVPENTEGEICLKGFFADGYLHNSGKTITAQRDGTVLIRTGDIGFRNESGNIVYLCRKDWMVKINGQRVEVGEIEKCLRACEAVKDAVVKSFQNSMGQTYLVAYYTGEREISSSSFCTTLKLTLPEYMLPQYYKRLESMPINSNGKLDRLTLTPPDVCEYKGIYAPPENDRQALLCQSIEKLLQCGTVGIDDDFFSLGGNSIKVLALIADTGINELTPDIILRGKTVRYISDLLEKTDGVKQITHQSMIANYYSLTEAQLGVYLQCNEDPQSMMYNIPICCTLPTNIDLPRFAKAVKYAMEHHRVLGVRIGKYLDGTPCMKPGDYSVEVERKSVACLEEEITLFIRPFHLENELLYRTEIVSCGDDNYFLLDIHHLIFDGSSLKVLMNDIARAYDGE</sequence>
<dbReference type="Pfam" id="PF00668">
    <property type="entry name" value="Condensation"/>
    <property type="match status" value="1"/>
</dbReference>
<dbReference type="InterPro" id="IPR020845">
    <property type="entry name" value="AMP-binding_CS"/>
</dbReference>
<dbReference type="InterPro" id="IPR036736">
    <property type="entry name" value="ACP-like_sf"/>
</dbReference>
<keyword evidence="1" id="KW-0812">Transmembrane</keyword>
<evidence type="ECO:0000256" key="1">
    <source>
        <dbReference type="SAM" id="Phobius"/>
    </source>
</evidence>
<dbReference type="InterPro" id="IPR045851">
    <property type="entry name" value="AMP-bd_C_sf"/>
</dbReference>
<protein>
    <submittedName>
        <fullName evidence="4">Non-ribosomal peptide synthetase</fullName>
    </submittedName>
</protein>
<keyword evidence="1" id="KW-0472">Membrane</keyword>
<gene>
    <name evidence="4" type="ORF">HXM90_08955</name>
</gene>
<keyword evidence="1" id="KW-1133">Transmembrane helix</keyword>
<dbReference type="AlphaFoldDB" id="A0A930GWH6"/>
<dbReference type="CDD" id="cd05930">
    <property type="entry name" value="A_NRPS"/>
    <property type="match status" value="1"/>
</dbReference>
<name>A0A930GWH6_9FIRM</name>
<dbReference type="Pfam" id="PF00501">
    <property type="entry name" value="AMP-binding"/>
    <property type="match status" value="1"/>
</dbReference>
<accession>A0A930GWH6</accession>
<evidence type="ECO:0000259" key="2">
    <source>
        <dbReference type="Pfam" id="PF00501"/>
    </source>
</evidence>
<dbReference type="GO" id="GO:0003824">
    <property type="term" value="F:catalytic activity"/>
    <property type="evidence" value="ECO:0007669"/>
    <property type="project" value="InterPro"/>
</dbReference>
<dbReference type="SUPFAM" id="SSF52777">
    <property type="entry name" value="CoA-dependent acyltransferases"/>
    <property type="match status" value="1"/>
</dbReference>
<reference evidence="4" key="1">
    <citation type="submission" date="2020-04" db="EMBL/GenBank/DDBJ databases">
        <title>Deep metagenomics examines the oral microbiome during advanced dental caries in children, revealing novel taxa and co-occurrences with host molecules.</title>
        <authorList>
            <person name="Baker J.L."/>
            <person name="Morton J.T."/>
            <person name="Dinis M."/>
            <person name="Alvarez R."/>
            <person name="Tran N.C."/>
            <person name="Knight R."/>
            <person name="Edlund A."/>
        </authorList>
    </citation>
    <scope>NUCLEOTIDE SEQUENCE</scope>
    <source>
        <strain evidence="4">JCVI_38_bin.19</strain>
    </source>
</reference>
<comment type="caution">
    <text evidence="4">The sequence shown here is derived from an EMBL/GenBank/DDBJ whole genome shotgun (WGS) entry which is preliminary data.</text>
</comment>
<dbReference type="SUPFAM" id="SSF56801">
    <property type="entry name" value="Acetyl-CoA synthetase-like"/>
    <property type="match status" value="1"/>
</dbReference>
<dbReference type="SUPFAM" id="SSF47336">
    <property type="entry name" value="ACP-like"/>
    <property type="match status" value="1"/>
</dbReference>
<evidence type="ECO:0000313" key="5">
    <source>
        <dbReference type="Proteomes" id="UP000775770"/>
    </source>
</evidence>
<dbReference type="PANTHER" id="PTHR45527">
    <property type="entry name" value="NONRIBOSOMAL PEPTIDE SYNTHETASE"/>
    <property type="match status" value="1"/>
</dbReference>
<dbReference type="Gene3D" id="3.30.300.30">
    <property type="match status" value="1"/>
</dbReference>
<proteinExistence type="predicted"/>
<dbReference type="InterPro" id="IPR023213">
    <property type="entry name" value="CAT-like_dom_sf"/>
</dbReference>
<dbReference type="Gene3D" id="1.10.1200.10">
    <property type="entry name" value="ACP-like"/>
    <property type="match status" value="1"/>
</dbReference>
<dbReference type="GO" id="GO:0044550">
    <property type="term" value="P:secondary metabolite biosynthetic process"/>
    <property type="evidence" value="ECO:0007669"/>
    <property type="project" value="TreeGrafter"/>
</dbReference>
<dbReference type="InterPro" id="IPR042099">
    <property type="entry name" value="ANL_N_sf"/>
</dbReference>
<dbReference type="EMBL" id="JABZRA010000167">
    <property type="protein sequence ID" value="MBF1273525.1"/>
    <property type="molecule type" value="Genomic_DNA"/>
</dbReference>
<dbReference type="Proteomes" id="UP000775770">
    <property type="component" value="Unassembled WGS sequence"/>
</dbReference>
<feature type="transmembrane region" description="Helical" evidence="1">
    <location>
        <begin position="67"/>
        <end position="85"/>
    </location>
</feature>
<feature type="non-terminal residue" evidence="4">
    <location>
        <position position="699"/>
    </location>
</feature>
<evidence type="ECO:0000313" key="4">
    <source>
        <dbReference type="EMBL" id="MBF1273525.1"/>
    </source>
</evidence>
<feature type="domain" description="Condensation" evidence="3">
    <location>
        <begin position="553"/>
        <end position="697"/>
    </location>
</feature>
<evidence type="ECO:0000259" key="3">
    <source>
        <dbReference type="Pfam" id="PF00668"/>
    </source>
</evidence>
<dbReference type="RefSeq" id="WP_304073107.1">
    <property type="nucleotide sequence ID" value="NZ_JABZRA010000167.1"/>
</dbReference>